<evidence type="ECO:0000313" key="2">
    <source>
        <dbReference type="Proteomes" id="UP000010305"/>
    </source>
</evidence>
<organism evidence="1 2">
    <name type="scientific">SAR86 cluster bacterium SAR86A</name>
    <dbReference type="NCBI Taxonomy" id="1123866"/>
    <lineage>
        <taxon>Bacteria</taxon>
        <taxon>Pseudomonadati</taxon>
        <taxon>Pseudomonadota</taxon>
        <taxon>Gammaproteobacteria</taxon>
        <taxon>SAR86 cluster</taxon>
    </lineage>
</organism>
<dbReference type="Proteomes" id="UP000010305">
    <property type="component" value="Unassembled WGS sequence"/>
</dbReference>
<name>J5K9X9_9GAMM</name>
<protein>
    <submittedName>
        <fullName evidence="1">Uncharacterized protein</fullName>
    </submittedName>
</protein>
<gene>
    <name evidence="1" type="ORF">NT01SARS_0791</name>
</gene>
<sequence length="40" mass="4815">MLHRLLRENIEISIMNVIILDNISMSLVREKFKSFLKLKQ</sequence>
<dbReference type="HOGENOM" id="CLU_3296325_0_0_6"/>
<reference evidence="1 2" key="1">
    <citation type="journal article" date="2012" name="ISME J.">
        <title>Genomic insights to SAR86, an abundant and uncultivated marine bacterial lineage.</title>
        <authorList>
            <person name="Dupont C.L."/>
            <person name="Rusch D.B."/>
            <person name="Yooseph S."/>
            <person name="Lombardo M.J."/>
            <person name="Richter R.A."/>
            <person name="Valas R."/>
            <person name="Novotny M."/>
            <person name="Yee-Greenbaum J."/>
            <person name="Selengut J.D."/>
            <person name="Haft D.H."/>
            <person name="Halpern A.L."/>
            <person name="Lasken R.S."/>
            <person name="Nealson K."/>
            <person name="Friedman R."/>
            <person name="Venter J.C."/>
        </authorList>
    </citation>
    <scope>NUCLEOTIDE SEQUENCE [LARGE SCALE GENOMIC DNA]</scope>
</reference>
<proteinExistence type="predicted"/>
<accession>J5K9X9</accession>
<evidence type="ECO:0000313" key="1">
    <source>
        <dbReference type="EMBL" id="EJP72293.1"/>
    </source>
</evidence>
<dbReference type="EMBL" id="JH611156">
    <property type="protein sequence ID" value="EJP72293.1"/>
    <property type="molecule type" value="Genomic_DNA"/>
</dbReference>
<dbReference type="AlphaFoldDB" id="J5K9X9"/>